<dbReference type="Gene3D" id="3.20.20.80">
    <property type="entry name" value="Glycosidases"/>
    <property type="match status" value="2"/>
</dbReference>
<keyword evidence="2 7" id="KW-0378">Hydrolase</keyword>
<evidence type="ECO:0000256" key="3">
    <source>
        <dbReference type="ARBA" id="ARBA00023024"/>
    </source>
</evidence>
<dbReference type="AlphaFoldDB" id="A0A286UN76"/>
<keyword evidence="9" id="KW-0732">Signal</keyword>
<evidence type="ECO:0000256" key="1">
    <source>
        <dbReference type="ARBA" id="ARBA00000822"/>
    </source>
</evidence>
<evidence type="ECO:0000256" key="4">
    <source>
        <dbReference type="ARBA" id="ARBA00023277"/>
    </source>
</evidence>
<organism evidence="11 12">
    <name type="scientific">Pyrrhoderma noxium</name>
    <dbReference type="NCBI Taxonomy" id="2282107"/>
    <lineage>
        <taxon>Eukaryota</taxon>
        <taxon>Fungi</taxon>
        <taxon>Dikarya</taxon>
        <taxon>Basidiomycota</taxon>
        <taxon>Agaricomycotina</taxon>
        <taxon>Agaricomycetes</taxon>
        <taxon>Hymenochaetales</taxon>
        <taxon>Hymenochaetaceae</taxon>
        <taxon>Pyrrhoderma</taxon>
    </lineage>
</organism>
<evidence type="ECO:0000313" key="11">
    <source>
        <dbReference type="EMBL" id="PAV20954.1"/>
    </source>
</evidence>
<dbReference type="OrthoDB" id="73875at2759"/>
<dbReference type="Proteomes" id="UP000217199">
    <property type="component" value="Unassembled WGS sequence"/>
</dbReference>
<dbReference type="PANTHER" id="PTHR11177:SF392">
    <property type="entry name" value="HAP41P"/>
    <property type="match status" value="1"/>
</dbReference>
<keyword evidence="12" id="KW-1185">Reference proteome</keyword>
<name>A0A286UN76_9AGAM</name>
<dbReference type="GO" id="GO:0008061">
    <property type="term" value="F:chitin binding"/>
    <property type="evidence" value="ECO:0007669"/>
    <property type="project" value="InterPro"/>
</dbReference>
<protein>
    <submittedName>
        <fullName evidence="11">Glycoside hydrolase</fullName>
    </submittedName>
</protein>
<dbReference type="SUPFAM" id="SSF51445">
    <property type="entry name" value="(Trans)glycosidases"/>
    <property type="match status" value="1"/>
</dbReference>
<dbReference type="GO" id="GO:0008843">
    <property type="term" value="F:endochitinase activity"/>
    <property type="evidence" value="ECO:0007669"/>
    <property type="project" value="UniProtKB-EC"/>
</dbReference>
<dbReference type="EMBL" id="NBII01000003">
    <property type="protein sequence ID" value="PAV20954.1"/>
    <property type="molecule type" value="Genomic_DNA"/>
</dbReference>
<feature type="domain" description="GH18" evidence="10">
    <location>
        <begin position="190"/>
        <end position="609"/>
    </location>
</feature>
<feature type="signal peptide" evidence="9">
    <location>
        <begin position="1"/>
        <end position="17"/>
    </location>
</feature>
<keyword evidence="3" id="KW-0146">Chitin degradation</keyword>
<comment type="caution">
    <text evidence="11">The sequence shown here is derived from an EMBL/GenBank/DDBJ whole genome shotgun (WGS) entry which is preliminary data.</text>
</comment>
<dbReference type="InterPro" id="IPR050314">
    <property type="entry name" value="Glycosyl_Hydrlase_18"/>
</dbReference>
<dbReference type="PANTHER" id="PTHR11177">
    <property type="entry name" value="CHITINASE"/>
    <property type="match status" value="1"/>
</dbReference>
<dbReference type="InParanoid" id="A0A286UN76"/>
<dbReference type="InterPro" id="IPR001223">
    <property type="entry name" value="Glyco_hydro18_cat"/>
</dbReference>
<keyword evidence="6" id="KW-0624">Polysaccharide degradation</keyword>
<evidence type="ECO:0000256" key="8">
    <source>
        <dbReference type="SAM" id="MobiDB-lite"/>
    </source>
</evidence>
<dbReference type="GO" id="GO:0005576">
    <property type="term" value="C:extracellular region"/>
    <property type="evidence" value="ECO:0007669"/>
    <property type="project" value="TreeGrafter"/>
</dbReference>
<evidence type="ECO:0000256" key="2">
    <source>
        <dbReference type="ARBA" id="ARBA00022801"/>
    </source>
</evidence>
<gene>
    <name evidence="11" type="ORF">PNOK_0358100</name>
</gene>
<evidence type="ECO:0000256" key="6">
    <source>
        <dbReference type="ARBA" id="ARBA00023326"/>
    </source>
</evidence>
<feature type="region of interest" description="Disordered" evidence="8">
    <location>
        <begin position="139"/>
        <end position="175"/>
    </location>
</feature>
<keyword evidence="5 7" id="KW-0326">Glycosidase</keyword>
<dbReference type="SMART" id="SM00636">
    <property type="entry name" value="Glyco_18"/>
    <property type="match status" value="1"/>
</dbReference>
<accession>A0A286UN76</accession>
<keyword evidence="4" id="KW-0119">Carbohydrate metabolism</keyword>
<feature type="chain" id="PRO_5013601768" evidence="9">
    <location>
        <begin position="18"/>
        <end position="610"/>
    </location>
</feature>
<evidence type="ECO:0000256" key="9">
    <source>
        <dbReference type="SAM" id="SignalP"/>
    </source>
</evidence>
<feature type="compositionally biased region" description="Polar residues" evidence="8">
    <location>
        <begin position="139"/>
        <end position="156"/>
    </location>
</feature>
<evidence type="ECO:0000259" key="10">
    <source>
        <dbReference type="PROSITE" id="PS51910"/>
    </source>
</evidence>
<reference evidence="11 12" key="1">
    <citation type="journal article" date="2017" name="Mol. Ecol.">
        <title>Comparative and population genomic landscape of Phellinus noxius: A hypervariable fungus causing root rot in trees.</title>
        <authorList>
            <person name="Chung C.L."/>
            <person name="Lee T.J."/>
            <person name="Akiba M."/>
            <person name="Lee H.H."/>
            <person name="Kuo T.H."/>
            <person name="Liu D."/>
            <person name="Ke H.M."/>
            <person name="Yokoi T."/>
            <person name="Roa M.B."/>
            <person name="Lu M.J."/>
            <person name="Chang Y.Y."/>
            <person name="Ann P.J."/>
            <person name="Tsai J.N."/>
            <person name="Chen C.Y."/>
            <person name="Tzean S.S."/>
            <person name="Ota Y."/>
            <person name="Hattori T."/>
            <person name="Sahashi N."/>
            <person name="Liou R.F."/>
            <person name="Kikuchi T."/>
            <person name="Tsai I.J."/>
        </authorList>
    </citation>
    <scope>NUCLEOTIDE SEQUENCE [LARGE SCALE GENOMIC DNA]</scope>
    <source>
        <strain evidence="11 12">FFPRI411160</strain>
    </source>
</reference>
<evidence type="ECO:0000313" key="12">
    <source>
        <dbReference type="Proteomes" id="UP000217199"/>
    </source>
</evidence>
<evidence type="ECO:0000256" key="5">
    <source>
        <dbReference type="ARBA" id="ARBA00023295"/>
    </source>
</evidence>
<proteinExistence type="predicted"/>
<feature type="compositionally biased region" description="Low complexity" evidence="8">
    <location>
        <begin position="164"/>
        <end position="173"/>
    </location>
</feature>
<dbReference type="InterPro" id="IPR017853">
    <property type="entry name" value="GH"/>
</dbReference>
<dbReference type="PROSITE" id="PS51910">
    <property type="entry name" value="GH18_2"/>
    <property type="match status" value="1"/>
</dbReference>
<dbReference type="InterPro" id="IPR001579">
    <property type="entry name" value="Glyco_hydro_18_chit_AS"/>
</dbReference>
<dbReference type="GO" id="GO:0006032">
    <property type="term" value="P:chitin catabolic process"/>
    <property type="evidence" value="ECO:0007669"/>
    <property type="project" value="UniProtKB-KW"/>
</dbReference>
<dbReference type="GO" id="GO:0000272">
    <property type="term" value="P:polysaccharide catabolic process"/>
    <property type="evidence" value="ECO:0007669"/>
    <property type="project" value="UniProtKB-KW"/>
</dbReference>
<dbReference type="Pfam" id="PF00704">
    <property type="entry name" value="Glyco_hydro_18"/>
    <property type="match status" value="1"/>
</dbReference>
<dbReference type="InterPro" id="IPR011583">
    <property type="entry name" value="Chitinase_II/V-like_cat"/>
</dbReference>
<dbReference type="STRING" id="2282107.A0A286UN76"/>
<sequence length="610" mass="64967">MITLVWVILASLSATHAAPHRPGGEHSEYIPSLADYGAKKRQYNLPQIVFTATQLQVISETETETYTETITTTQGTFPASAPSGSASVTVQPEVHLMGEIPSIVPSIQSILFLPLGGTTPSDSGTTVLASSTDSAQLPVTTSFGLNSSPSATVTSSEYDDNDNASDNNASSSSTAVGPAMALNTPIVTGPLLSAYYPDWVASDLAPEKIDMTRFDWIDYAFAIPDKNFNLVWDDPDSSPDILNRLVSAAHSKGTKVKLSIGGWDGSQYFSAACSNPSSRQTFVNNIVKVYNQFKIDGIDIDWEYPGQQGAGQNGVSPQDSANFLAMLKLLRSSLPKSARITAAVQDVPFAGADGNPLKDVSAFAAYLDWVNIMNYDVFSSSSKPGPNAPLSDGCKDSSQPGFNAQDAINTWSAAKFPRNRLMLGVPAYGYVNPSKATTLQHKRSLVRRQIMTDSNPLMTSSSYQTSNASIFDQAITATSEASEGLPLNSVPGTVIVKSEDGSAQNGQVQFNQIVSQGALLPARIGESGNAISFLAIGGFTRFWDSCSSTPFLTSPYANQVITYDDPQSLGEKASFARTAKILGTAVWDLSGDTAQWDLMNALRQGLGKTS</sequence>
<dbReference type="PROSITE" id="PS01095">
    <property type="entry name" value="GH18_1"/>
    <property type="match status" value="1"/>
</dbReference>
<comment type="catalytic activity">
    <reaction evidence="1">
        <text>Random endo-hydrolysis of N-acetyl-beta-D-glucosaminide (1-&gt;4)-beta-linkages in chitin and chitodextrins.</text>
        <dbReference type="EC" id="3.2.1.14"/>
    </reaction>
</comment>
<evidence type="ECO:0000256" key="7">
    <source>
        <dbReference type="RuleBase" id="RU000489"/>
    </source>
</evidence>